<dbReference type="PANTHER" id="PTHR43591">
    <property type="entry name" value="METHYLTRANSFERASE"/>
    <property type="match status" value="1"/>
</dbReference>
<sequence length="244" mass="27702">MAPSATVGNALEVDVSIDTPVQACKVYPAKRISQEVEFTDTDSVYDESYENGRRYHAYHEGAYILPNDKEEQDRMDIWHHIYLLLLRGELCLAPVRNPRRVLDLGTGTGIWAIQFAKVPPNCTFEIDDFETEWLYKTKFDYIHGRELEGCVADVERLFQQAFEHLNSGGYFEFDGAYARYCSDDGTDKKAKHLHLLTKYLSLAGVKFGKSVEKTLSWKDAMKKAGFVDVKESVVKVVLPTSSAL</sequence>
<dbReference type="STRING" id="1408163.A0A0F4YJ89"/>
<dbReference type="OrthoDB" id="2013972at2759"/>
<dbReference type="AlphaFoldDB" id="A0A0F4YJ89"/>
<evidence type="ECO:0000313" key="1">
    <source>
        <dbReference type="EMBL" id="KKA18170.1"/>
    </source>
</evidence>
<dbReference type="GO" id="GO:0008168">
    <property type="term" value="F:methyltransferase activity"/>
    <property type="evidence" value="ECO:0007669"/>
    <property type="project" value="UniProtKB-KW"/>
</dbReference>
<dbReference type="GO" id="GO:0032259">
    <property type="term" value="P:methylation"/>
    <property type="evidence" value="ECO:0007669"/>
    <property type="project" value="UniProtKB-KW"/>
</dbReference>
<dbReference type="RefSeq" id="XP_013324782.1">
    <property type="nucleotide sequence ID" value="XM_013469328.1"/>
</dbReference>
<dbReference type="Gene3D" id="3.40.50.150">
    <property type="entry name" value="Vaccinia Virus protein VP39"/>
    <property type="match status" value="1"/>
</dbReference>
<dbReference type="PANTHER" id="PTHR43591:SF31">
    <property type="entry name" value="LAEA-LIKE, PUTATIVE (AFU_ORTHOLOGUE AFUA_8G01930)-RELATED"/>
    <property type="match status" value="1"/>
</dbReference>
<dbReference type="InterPro" id="IPR029063">
    <property type="entry name" value="SAM-dependent_MTases_sf"/>
</dbReference>
<comment type="caution">
    <text evidence="1">The sequence shown here is derived from an EMBL/GenBank/DDBJ whole genome shotgun (WGS) entry which is preliminary data.</text>
</comment>
<dbReference type="Pfam" id="PF13489">
    <property type="entry name" value="Methyltransf_23"/>
    <property type="match status" value="1"/>
</dbReference>
<keyword evidence="1" id="KW-0489">Methyltransferase</keyword>
<dbReference type="SUPFAM" id="SSF53335">
    <property type="entry name" value="S-adenosyl-L-methionine-dependent methyltransferases"/>
    <property type="match status" value="1"/>
</dbReference>
<name>A0A0F4YJ89_RASE3</name>
<organism evidence="1 2">
    <name type="scientific">Rasamsonia emersonii (strain ATCC 16479 / CBS 393.64 / IMI 116815)</name>
    <dbReference type="NCBI Taxonomy" id="1408163"/>
    <lineage>
        <taxon>Eukaryota</taxon>
        <taxon>Fungi</taxon>
        <taxon>Dikarya</taxon>
        <taxon>Ascomycota</taxon>
        <taxon>Pezizomycotina</taxon>
        <taxon>Eurotiomycetes</taxon>
        <taxon>Eurotiomycetidae</taxon>
        <taxon>Eurotiales</taxon>
        <taxon>Trichocomaceae</taxon>
        <taxon>Rasamsonia</taxon>
    </lineage>
</organism>
<accession>A0A0F4YJ89</accession>
<dbReference type="Proteomes" id="UP000053958">
    <property type="component" value="Unassembled WGS sequence"/>
</dbReference>
<dbReference type="GeneID" id="25320151"/>
<proteinExistence type="predicted"/>
<evidence type="ECO:0000313" key="2">
    <source>
        <dbReference type="Proteomes" id="UP000053958"/>
    </source>
</evidence>
<reference evidence="1 2" key="1">
    <citation type="submission" date="2015-04" db="EMBL/GenBank/DDBJ databases">
        <authorList>
            <person name="Heijne W.H."/>
            <person name="Fedorova N.D."/>
            <person name="Nierman W.C."/>
            <person name="Vollebregt A.W."/>
            <person name="Zhao Z."/>
            <person name="Wu L."/>
            <person name="Kumar M."/>
            <person name="Stam H."/>
            <person name="van den Berg M.A."/>
            <person name="Pel H.J."/>
        </authorList>
    </citation>
    <scope>NUCLEOTIDE SEQUENCE [LARGE SCALE GENOMIC DNA]</scope>
    <source>
        <strain evidence="1 2">CBS 393.64</strain>
    </source>
</reference>
<dbReference type="CDD" id="cd02440">
    <property type="entry name" value="AdoMet_MTases"/>
    <property type="match status" value="1"/>
</dbReference>
<dbReference type="EMBL" id="LASV01000488">
    <property type="protein sequence ID" value="KKA18170.1"/>
    <property type="molecule type" value="Genomic_DNA"/>
</dbReference>
<keyword evidence="2" id="KW-1185">Reference proteome</keyword>
<keyword evidence="1" id="KW-0808">Transferase</keyword>
<protein>
    <submittedName>
        <fullName evidence="1">Methyltransferase type 12</fullName>
    </submittedName>
</protein>
<gene>
    <name evidence="1" type="ORF">T310_7886</name>
</gene>